<dbReference type="PANTHER" id="PTHR38339:SF1">
    <property type="entry name" value="TRANSGLUTAMINASE-LIKE DOMAIN-CONTAINING PROTEIN"/>
    <property type="match status" value="1"/>
</dbReference>
<feature type="domain" description="Transglutaminase-like" evidence="1">
    <location>
        <begin position="206"/>
        <end position="271"/>
    </location>
</feature>
<sequence>MKNKIFGSRAVQAFLVIFVSFATLFAAVGYAGEGRSVRLEYKFVVDALPASAAKVRVWVPLPSALPAQEIKGLKVNAPAPYTIRQEGVWGNSIIYFELDGDKARSAPVEFSMAFTVKRQEIKGLGKKAGGFTAIKEGLVKYLRPSRMGPHSDLVKRLAREAAPAETDAEDKARHIYDFVLKNMDYNKKKPGWGRGDVSRVCLAIAGGEKGSGNCTDFHSFFAALLQTQQIPALFEMGYPLKPGSGGSVGGYHCWASFYTEDHGWVPVDISEADKAPELADYYFGSIDENRVTFSRGRDIVLTPRQDGEPINYFGPDPYIEVDGKPFKGFKRTITYKDIK</sequence>
<proteinExistence type="predicted"/>
<dbReference type="PANTHER" id="PTHR38339">
    <property type="entry name" value="TRANSGLUTAMINASE DOMAIN PROTEIN"/>
    <property type="match status" value="1"/>
</dbReference>
<gene>
    <name evidence="2" type="ORF">MNBD_DELTA02-6</name>
</gene>
<evidence type="ECO:0000313" key="2">
    <source>
        <dbReference type="EMBL" id="VAW36231.1"/>
    </source>
</evidence>
<dbReference type="SUPFAM" id="SSF54001">
    <property type="entry name" value="Cysteine proteinases"/>
    <property type="match status" value="1"/>
</dbReference>
<organism evidence="2">
    <name type="scientific">hydrothermal vent metagenome</name>
    <dbReference type="NCBI Taxonomy" id="652676"/>
    <lineage>
        <taxon>unclassified sequences</taxon>
        <taxon>metagenomes</taxon>
        <taxon>ecological metagenomes</taxon>
    </lineage>
</organism>
<dbReference type="EMBL" id="UOEZ01000038">
    <property type="protein sequence ID" value="VAW36231.1"/>
    <property type="molecule type" value="Genomic_DNA"/>
</dbReference>
<reference evidence="2" key="1">
    <citation type="submission" date="2018-06" db="EMBL/GenBank/DDBJ databases">
        <authorList>
            <person name="Zhirakovskaya E."/>
        </authorList>
    </citation>
    <scope>NUCLEOTIDE SEQUENCE</scope>
</reference>
<dbReference type="AlphaFoldDB" id="A0A3B0UZL2"/>
<name>A0A3B0UZL2_9ZZZZ</name>
<dbReference type="InterPro" id="IPR002931">
    <property type="entry name" value="Transglutaminase-like"/>
</dbReference>
<dbReference type="Pfam" id="PF01841">
    <property type="entry name" value="Transglut_core"/>
    <property type="match status" value="1"/>
</dbReference>
<dbReference type="InterPro" id="IPR038765">
    <property type="entry name" value="Papain-like_cys_pep_sf"/>
</dbReference>
<protein>
    <recommendedName>
        <fullName evidence="1">Transglutaminase-like domain-containing protein</fullName>
    </recommendedName>
</protein>
<evidence type="ECO:0000259" key="1">
    <source>
        <dbReference type="SMART" id="SM00460"/>
    </source>
</evidence>
<accession>A0A3B0UZL2</accession>
<dbReference type="Gene3D" id="3.10.620.30">
    <property type="match status" value="1"/>
</dbReference>
<dbReference type="SMART" id="SM00460">
    <property type="entry name" value="TGc"/>
    <property type="match status" value="1"/>
</dbReference>